<reference evidence="3 4" key="1">
    <citation type="journal article" date="2016" name="Nat. Commun.">
        <title>Thousands of microbial genomes shed light on interconnected biogeochemical processes in an aquifer system.</title>
        <authorList>
            <person name="Anantharaman K."/>
            <person name="Brown C.T."/>
            <person name="Hug L.A."/>
            <person name="Sharon I."/>
            <person name="Castelle C.J."/>
            <person name="Probst A.J."/>
            <person name="Thomas B.C."/>
            <person name="Singh A."/>
            <person name="Wilkins M.J."/>
            <person name="Karaoz U."/>
            <person name="Brodie E.L."/>
            <person name="Williams K.H."/>
            <person name="Hubbard S.S."/>
            <person name="Banfield J.F."/>
        </authorList>
    </citation>
    <scope>NUCLEOTIDE SEQUENCE [LARGE SCALE GENOMIC DNA]</scope>
</reference>
<dbReference type="EMBL" id="MEWA01000033">
    <property type="protein sequence ID" value="OGC68744.1"/>
    <property type="molecule type" value="Genomic_DNA"/>
</dbReference>
<dbReference type="InterPro" id="IPR029058">
    <property type="entry name" value="AB_hydrolase_fold"/>
</dbReference>
<dbReference type="PANTHER" id="PTHR46118:SF4">
    <property type="entry name" value="PROTEIN ABHD11"/>
    <property type="match status" value="1"/>
</dbReference>
<dbReference type="GO" id="GO:0052689">
    <property type="term" value="F:carboxylic ester hydrolase activity"/>
    <property type="evidence" value="ECO:0007669"/>
    <property type="project" value="TreeGrafter"/>
</dbReference>
<sequence length="270" mass="30929">MHAPNYTEIIETNGDFTYKYFKIGDSGKNLVFLHGLAGCKDSQPHFFKQLLENNTCYFLDLPGHNFLNAGEIKTVESFNLYLNNFLSFNKIDNPIFIGFSIGGNICYNFCKDFYRRTGKIIPTILWSSPLFIKKSYMTFRSKLSVFMLGILPDWAYKSKSLILLNKLLKLLRIPLSTKDMEAVINFDTGVAALYNEYFKIPLFPTNKNEKTLFVYGTNDVFVNVEIYDELKLIGEGQQKHLVENGGHFGPDEAQQKSVGLIKKYIDDVLV</sequence>
<organism evidence="3 4">
    <name type="scientific">candidate division WWE3 bacterium RIFOXYC1_FULL_39_7</name>
    <dbReference type="NCBI Taxonomy" id="1802643"/>
    <lineage>
        <taxon>Bacteria</taxon>
        <taxon>Katanobacteria</taxon>
    </lineage>
</organism>
<proteinExistence type="predicted"/>
<name>A0A1F4WH10_UNCKA</name>
<protein>
    <recommendedName>
        <fullName evidence="2">AB hydrolase-1 domain-containing protein</fullName>
    </recommendedName>
</protein>
<dbReference type="InterPro" id="IPR000073">
    <property type="entry name" value="AB_hydrolase_1"/>
</dbReference>
<dbReference type="AlphaFoldDB" id="A0A1F4WH10"/>
<dbReference type="PANTHER" id="PTHR46118">
    <property type="entry name" value="PROTEIN ABHD11"/>
    <property type="match status" value="1"/>
</dbReference>
<dbReference type="Proteomes" id="UP000179113">
    <property type="component" value="Unassembled WGS sequence"/>
</dbReference>
<gene>
    <name evidence="3" type="ORF">A2415_02215</name>
</gene>
<dbReference type="Pfam" id="PF00561">
    <property type="entry name" value="Abhydrolase_1"/>
    <property type="match status" value="1"/>
</dbReference>
<evidence type="ECO:0000259" key="2">
    <source>
        <dbReference type="Pfam" id="PF00561"/>
    </source>
</evidence>
<feature type="domain" description="AB hydrolase-1" evidence="2">
    <location>
        <begin position="29"/>
        <end position="112"/>
    </location>
</feature>
<evidence type="ECO:0000313" key="4">
    <source>
        <dbReference type="Proteomes" id="UP000179113"/>
    </source>
</evidence>
<evidence type="ECO:0000313" key="3">
    <source>
        <dbReference type="EMBL" id="OGC68744.1"/>
    </source>
</evidence>
<evidence type="ECO:0000256" key="1">
    <source>
        <dbReference type="ARBA" id="ARBA00022801"/>
    </source>
</evidence>
<dbReference type="SUPFAM" id="SSF53474">
    <property type="entry name" value="alpha/beta-Hydrolases"/>
    <property type="match status" value="1"/>
</dbReference>
<comment type="caution">
    <text evidence="3">The sequence shown here is derived from an EMBL/GenBank/DDBJ whole genome shotgun (WGS) entry which is preliminary data.</text>
</comment>
<accession>A0A1F4WH10</accession>
<dbReference type="Gene3D" id="3.40.50.1820">
    <property type="entry name" value="alpha/beta hydrolase"/>
    <property type="match status" value="1"/>
</dbReference>
<keyword evidence="1" id="KW-0378">Hydrolase</keyword>